<evidence type="ECO:0000259" key="1">
    <source>
        <dbReference type="PROSITE" id="PS50011"/>
    </source>
</evidence>
<proteinExistence type="predicted"/>
<dbReference type="PANTHER" id="PTHR44329:SF214">
    <property type="entry name" value="PROTEIN KINASE DOMAIN-CONTAINING PROTEIN"/>
    <property type="match status" value="1"/>
</dbReference>
<dbReference type="PROSITE" id="PS00108">
    <property type="entry name" value="PROTEIN_KINASE_ST"/>
    <property type="match status" value="1"/>
</dbReference>
<dbReference type="SMART" id="SM00220">
    <property type="entry name" value="S_TKc"/>
    <property type="match status" value="1"/>
</dbReference>
<dbReference type="Pfam" id="PF00069">
    <property type="entry name" value="Pkinase"/>
    <property type="match status" value="2"/>
</dbReference>
<feature type="domain" description="Protein kinase" evidence="1">
    <location>
        <begin position="1"/>
        <end position="231"/>
    </location>
</feature>
<name>A0A0D2MPU8_9CHLO</name>
<dbReference type="PROSITE" id="PS50011">
    <property type="entry name" value="PROTEIN_KINASE_DOM"/>
    <property type="match status" value="1"/>
</dbReference>
<sequence length="231" mass="25016">MLALSVAALRCTNHDVTPHQIQRSSHPQILKIAADIATGLAYLHPSVVHRDLKPQNVLLDGQGCAKIADFGISRQAMETRPRPPCIAVNCVGEGNVGVTLPVLPERAPICLFKDPHRSYLSVTHAGGTPNYMAPELFNGSRVDEAADVYSLGCILYECLARRQPFAHLAGGPEGNKSYNVLFKIIVAVAIAGERPALPDDAPPRMADLIRRCWREVGRRAGTCLNVRSAPD</sequence>
<dbReference type="InterPro" id="IPR000719">
    <property type="entry name" value="Prot_kinase_dom"/>
</dbReference>
<keyword evidence="2" id="KW-0808">Transferase</keyword>
<evidence type="ECO:0000313" key="3">
    <source>
        <dbReference type="Proteomes" id="UP000054498"/>
    </source>
</evidence>
<dbReference type="STRING" id="145388.A0A0D2MPU8"/>
<dbReference type="InterPro" id="IPR011009">
    <property type="entry name" value="Kinase-like_dom_sf"/>
</dbReference>
<dbReference type="Proteomes" id="UP000054498">
    <property type="component" value="Unassembled WGS sequence"/>
</dbReference>
<dbReference type="KEGG" id="mng:MNEG_3291"/>
<accession>A0A0D2MPU8</accession>
<dbReference type="PIRSF" id="PIRSF000654">
    <property type="entry name" value="Integrin-linked_kinase"/>
    <property type="match status" value="1"/>
</dbReference>
<gene>
    <name evidence="2" type="ORF">MNEG_3291</name>
</gene>
<keyword evidence="3" id="KW-1185">Reference proteome</keyword>
<evidence type="ECO:0000313" key="2">
    <source>
        <dbReference type="EMBL" id="KIZ04665.1"/>
    </source>
</evidence>
<dbReference type="InterPro" id="IPR051681">
    <property type="entry name" value="Ser/Thr_Kinases-Pseudokinases"/>
</dbReference>
<dbReference type="EMBL" id="KK100626">
    <property type="protein sequence ID" value="KIZ04665.1"/>
    <property type="molecule type" value="Genomic_DNA"/>
</dbReference>
<dbReference type="PANTHER" id="PTHR44329">
    <property type="entry name" value="SERINE/THREONINE-PROTEIN KINASE TNNI3K-RELATED"/>
    <property type="match status" value="1"/>
</dbReference>
<dbReference type="RefSeq" id="XP_013903684.1">
    <property type="nucleotide sequence ID" value="XM_014048230.1"/>
</dbReference>
<reference evidence="2 3" key="1">
    <citation type="journal article" date="2013" name="BMC Genomics">
        <title>Reconstruction of the lipid metabolism for the microalga Monoraphidium neglectum from its genome sequence reveals characteristics suitable for biofuel production.</title>
        <authorList>
            <person name="Bogen C."/>
            <person name="Al-Dilaimi A."/>
            <person name="Albersmeier A."/>
            <person name="Wichmann J."/>
            <person name="Grundmann M."/>
            <person name="Rupp O."/>
            <person name="Lauersen K.J."/>
            <person name="Blifernez-Klassen O."/>
            <person name="Kalinowski J."/>
            <person name="Goesmann A."/>
            <person name="Mussgnug J.H."/>
            <person name="Kruse O."/>
        </authorList>
    </citation>
    <scope>NUCLEOTIDE SEQUENCE [LARGE SCALE GENOMIC DNA]</scope>
    <source>
        <strain evidence="2 3">SAG 48.87</strain>
    </source>
</reference>
<dbReference type="InterPro" id="IPR008271">
    <property type="entry name" value="Ser/Thr_kinase_AS"/>
</dbReference>
<dbReference type="OrthoDB" id="536504at2759"/>
<dbReference type="SUPFAM" id="SSF56112">
    <property type="entry name" value="Protein kinase-like (PK-like)"/>
    <property type="match status" value="1"/>
</dbReference>
<dbReference type="GO" id="GO:0005524">
    <property type="term" value="F:ATP binding"/>
    <property type="evidence" value="ECO:0007669"/>
    <property type="project" value="InterPro"/>
</dbReference>
<dbReference type="GeneID" id="25736169"/>
<dbReference type="GO" id="GO:0004674">
    <property type="term" value="F:protein serine/threonine kinase activity"/>
    <property type="evidence" value="ECO:0007669"/>
    <property type="project" value="TreeGrafter"/>
</dbReference>
<keyword evidence="2" id="KW-0418">Kinase</keyword>
<protein>
    <submittedName>
        <fullName evidence="2">Serine/threonine-protein kinase sid2</fullName>
    </submittedName>
</protein>
<organism evidence="2 3">
    <name type="scientific">Monoraphidium neglectum</name>
    <dbReference type="NCBI Taxonomy" id="145388"/>
    <lineage>
        <taxon>Eukaryota</taxon>
        <taxon>Viridiplantae</taxon>
        <taxon>Chlorophyta</taxon>
        <taxon>core chlorophytes</taxon>
        <taxon>Chlorophyceae</taxon>
        <taxon>CS clade</taxon>
        <taxon>Sphaeropleales</taxon>
        <taxon>Selenastraceae</taxon>
        <taxon>Monoraphidium</taxon>
    </lineage>
</organism>
<dbReference type="AlphaFoldDB" id="A0A0D2MPU8"/>
<dbReference type="Gene3D" id="1.10.510.10">
    <property type="entry name" value="Transferase(Phosphotransferase) domain 1"/>
    <property type="match status" value="1"/>
</dbReference>